<accession>A0A6C0KMZ4</accession>
<evidence type="ECO:0008006" key="2">
    <source>
        <dbReference type="Google" id="ProtNLM"/>
    </source>
</evidence>
<dbReference type="Gene3D" id="3.40.50.720">
    <property type="entry name" value="NAD(P)-binding Rossmann-like Domain"/>
    <property type="match status" value="1"/>
</dbReference>
<reference evidence="1" key="1">
    <citation type="journal article" date="2020" name="Nature">
        <title>Giant virus diversity and host interactions through global metagenomics.</title>
        <authorList>
            <person name="Schulz F."/>
            <person name="Roux S."/>
            <person name="Paez-Espino D."/>
            <person name="Jungbluth S."/>
            <person name="Walsh D.A."/>
            <person name="Denef V.J."/>
            <person name="McMahon K.D."/>
            <person name="Konstantinidis K.T."/>
            <person name="Eloe-Fadrosh E.A."/>
            <person name="Kyrpides N.C."/>
            <person name="Woyke T."/>
        </authorList>
    </citation>
    <scope>NUCLEOTIDE SEQUENCE</scope>
    <source>
        <strain evidence="1">GVMAG-S-3300013006-138</strain>
    </source>
</reference>
<evidence type="ECO:0000313" key="1">
    <source>
        <dbReference type="EMBL" id="QHU18127.1"/>
    </source>
</evidence>
<proteinExistence type="predicted"/>
<protein>
    <recommendedName>
        <fullName evidence="2">Methyltransferase</fullName>
    </recommendedName>
</protein>
<dbReference type="AlphaFoldDB" id="A0A6C0KMZ4"/>
<dbReference type="SUPFAM" id="SSF53335">
    <property type="entry name" value="S-adenosyl-L-methionine-dependent methyltransferases"/>
    <property type="match status" value="1"/>
</dbReference>
<dbReference type="Gene3D" id="3.40.50.150">
    <property type="entry name" value="Vaccinia Virus protein VP39"/>
    <property type="match status" value="1"/>
</dbReference>
<organism evidence="1">
    <name type="scientific">viral metagenome</name>
    <dbReference type="NCBI Taxonomy" id="1070528"/>
    <lineage>
        <taxon>unclassified sequences</taxon>
        <taxon>metagenomes</taxon>
        <taxon>organismal metagenomes</taxon>
    </lineage>
</organism>
<dbReference type="InterPro" id="IPR029063">
    <property type="entry name" value="SAM-dependent_MTases_sf"/>
</dbReference>
<sequence length="367" mass="42790">MYRTNCVICDSTKFEHVYTFPNYPITQNSSSLDISHDEFKDSTFVSCIDCGCVQLKTLIDPIKLYENCNRLIDATPTWKEHHKLFSDFIIENNKYTTILEIGSSTCPLYKLLKHTGIHYTTMDIADSEGRPSEVPFIQGNCEDFDFTGHSSLILSHTFEHLYNPRKFLKNIHDAKVKSVFISIPNIDELYSSENISILNNEHTFYVGNKEIVYMFSQIGYLCNNFYKFKNHSLFYHFVNNSSAILLPLENKINLGKNMQKIFIKYENIMKNIRIDKPCFICPGAHYGQKIYYYLQNYSKYIEGFIDNDPLKQGKRVYGTPCNVYSPDILTKYKETTVYIILYAGPYTEELKKQLNLLHPSIKYITLE</sequence>
<name>A0A6C0KMZ4_9ZZZZ</name>
<dbReference type="EMBL" id="MN740925">
    <property type="protein sequence ID" value="QHU18127.1"/>
    <property type="molecule type" value="Genomic_DNA"/>
</dbReference>